<reference evidence="13" key="2">
    <citation type="journal article" date="2024" name="Antonie Van Leeuwenhoek">
        <title>Roseihalotalea indica gen. nov., sp. nov., a halophilic Bacteroidetes from mesopelagic Southwest Indian Ocean with higher carbohydrate metabolic potential.</title>
        <authorList>
            <person name="Chen B."/>
            <person name="Zhang M."/>
            <person name="Lin D."/>
            <person name="Ye J."/>
            <person name="Tang K."/>
        </authorList>
    </citation>
    <scope>NUCLEOTIDE SEQUENCE</scope>
    <source>
        <strain evidence="13">TK19036</strain>
    </source>
</reference>
<organism evidence="13">
    <name type="scientific">Roseihalotalea indica</name>
    <dbReference type="NCBI Taxonomy" id="2867963"/>
    <lineage>
        <taxon>Bacteria</taxon>
        <taxon>Pseudomonadati</taxon>
        <taxon>Bacteroidota</taxon>
        <taxon>Cytophagia</taxon>
        <taxon>Cytophagales</taxon>
        <taxon>Catalimonadaceae</taxon>
        <taxon>Roseihalotalea</taxon>
    </lineage>
</organism>
<evidence type="ECO:0000256" key="7">
    <source>
        <dbReference type="ARBA" id="ARBA00023065"/>
    </source>
</evidence>
<dbReference type="GO" id="GO:0006814">
    <property type="term" value="P:sodium ion transport"/>
    <property type="evidence" value="ECO:0007669"/>
    <property type="project" value="UniProtKB-KW"/>
</dbReference>
<dbReference type="EMBL" id="CP120682">
    <property type="protein sequence ID" value="WKN40211.1"/>
    <property type="molecule type" value="Genomic_DNA"/>
</dbReference>
<evidence type="ECO:0000256" key="5">
    <source>
        <dbReference type="ARBA" id="ARBA00022989"/>
    </source>
</evidence>
<feature type="transmembrane region" description="Helical" evidence="11">
    <location>
        <begin position="61"/>
        <end position="80"/>
    </location>
</feature>
<feature type="transmembrane region" description="Helical" evidence="11">
    <location>
        <begin position="138"/>
        <end position="157"/>
    </location>
</feature>
<dbReference type="GO" id="GO:0015297">
    <property type="term" value="F:antiporter activity"/>
    <property type="evidence" value="ECO:0007669"/>
    <property type="project" value="UniProtKB-KW"/>
</dbReference>
<feature type="transmembrane region" description="Helical" evidence="11">
    <location>
        <begin position="324"/>
        <end position="352"/>
    </location>
</feature>
<keyword evidence="2" id="KW-0813">Transport</keyword>
<keyword evidence="3" id="KW-0050">Antiport</keyword>
<feature type="domain" description="Citrate transporter-like" evidence="12">
    <location>
        <begin position="13"/>
        <end position="357"/>
    </location>
</feature>
<accession>A0AA49JKC3</accession>
<evidence type="ECO:0000256" key="3">
    <source>
        <dbReference type="ARBA" id="ARBA00022449"/>
    </source>
</evidence>
<keyword evidence="6" id="KW-0915">Sodium</keyword>
<keyword evidence="7" id="KW-0406">Ion transport</keyword>
<feature type="transmembrane region" description="Helical" evidence="11">
    <location>
        <begin position="100"/>
        <end position="126"/>
    </location>
</feature>
<proteinExistence type="inferred from homology"/>
<evidence type="ECO:0000256" key="4">
    <source>
        <dbReference type="ARBA" id="ARBA00022692"/>
    </source>
</evidence>
<feature type="transmembrane region" description="Helical" evidence="11">
    <location>
        <begin position="286"/>
        <end position="304"/>
    </location>
</feature>
<evidence type="ECO:0000259" key="12">
    <source>
        <dbReference type="Pfam" id="PF03600"/>
    </source>
</evidence>
<evidence type="ECO:0000256" key="1">
    <source>
        <dbReference type="ARBA" id="ARBA00004141"/>
    </source>
</evidence>
<evidence type="ECO:0000256" key="6">
    <source>
        <dbReference type="ARBA" id="ARBA00023053"/>
    </source>
</evidence>
<name>A0AA49JKC3_9BACT</name>
<protein>
    <submittedName>
        <fullName evidence="13">Sodium:proton antiporter NhaD</fullName>
    </submittedName>
</protein>
<sequence length="450" mass="49401">MIWMIVIFLVGYLVITLEHSLHINKAATALLAGVLCWTVYVTQVPDSELVAEQLTHHISEIAGILFFLLGAMTIVEIIDAHDGFELIVSRIKTDSSRKLLWIMSILAFCLSGILDNLTTTIVLVSLLRKLVADKHERWLYACVIVIAANAGGAFTPIGDVTTTMLWIGGQVTPTNIIAKLFLPSLVCMLFPLLYLSRTSGKKIQQTPPQEDSSALASTAFERKFVLGLGVLTLVFVPVFKLLTHLPPYMGILLGLGFLWTVIEIIHHRKDEEKKSQFSVLNALRKVDTSTVLFFLGILLCIGALQSAGQLTLMANYLDENVGNFYAINLLVGVFSSIVDNVPLVAAMMRMYAMQYPVDHTFWEFLAYCAGTGGSILIIGSAAGVAAMGIEKINFVWYLRKVSSLALMGYIAGAVTFLIQQEILTNGVNTASLTNLTTKLSYGFQYISSIF</sequence>
<feature type="transmembrane region" description="Helical" evidence="11">
    <location>
        <begin position="364"/>
        <end position="389"/>
    </location>
</feature>
<feature type="transmembrane region" description="Helical" evidence="11">
    <location>
        <begin position="30"/>
        <end position="49"/>
    </location>
</feature>
<evidence type="ECO:0000256" key="10">
    <source>
        <dbReference type="ARBA" id="ARBA00025753"/>
    </source>
</evidence>
<dbReference type="PANTHER" id="PTHR43269">
    <property type="entry name" value="SODIUM/PROTON ANTIPORTER 1-RELATED"/>
    <property type="match status" value="1"/>
</dbReference>
<reference evidence="13" key="1">
    <citation type="journal article" date="2023" name="Comput. Struct. Biotechnol. J.">
        <title>Discovery of a novel marine Bacteroidetes with a rich repertoire of carbohydrate-active enzymes.</title>
        <authorList>
            <person name="Chen B."/>
            <person name="Liu G."/>
            <person name="Chen Q."/>
            <person name="Wang H."/>
            <person name="Liu L."/>
            <person name="Tang K."/>
        </authorList>
    </citation>
    <scope>NUCLEOTIDE SEQUENCE</scope>
    <source>
        <strain evidence="13">TK19036</strain>
    </source>
</reference>
<keyword evidence="9" id="KW-0739">Sodium transport</keyword>
<dbReference type="InterPro" id="IPR045016">
    <property type="entry name" value="NhaD-like"/>
</dbReference>
<dbReference type="NCBIfam" id="NF038006">
    <property type="entry name" value="NhaD_1"/>
    <property type="match status" value="1"/>
</dbReference>
<evidence type="ECO:0000256" key="2">
    <source>
        <dbReference type="ARBA" id="ARBA00022448"/>
    </source>
</evidence>
<dbReference type="AlphaFoldDB" id="A0AA49JKC3"/>
<keyword evidence="5 11" id="KW-1133">Transmembrane helix</keyword>
<comment type="subcellular location">
    <subcellularLocation>
        <location evidence="1">Membrane</location>
        <topology evidence="1">Multi-pass membrane protein</topology>
    </subcellularLocation>
</comment>
<evidence type="ECO:0000256" key="9">
    <source>
        <dbReference type="ARBA" id="ARBA00023201"/>
    </source>
</evidence>
<feature type="transmembrane region" description="Helical" evidence="11">
    <location>
        <begin position="177"/>
        <end position="195"/>
    </location>
</feature>
<comment type="similarity">
    <text evidence="10">Belongs to the NhaD Na(+)/H(+) (TC 2.A.62) antiporter family.</text>
</comment>
<keyword evidence="8 11" id="KW-0472">Membrane</keyword>
<evidence type="ECO:0000256" key="8">
    <source>
        <dbReference type="ARBA" id="ARBA00023136"/>
    </source>
</evidence>
<evidence type="ECO:0000313" key="13">
    <source>
        <dbReference type="EMBL" id="WKN40211.1"/>
    </source>
</evidence>
<feature type="transmembrane region" description="Helical" evidence="11">
    <location>
        <begin position="401"/>
        <end position="418"/>
    </location>
</feature>
<feature type="transmembrane region" description="Helical" evidence="11">
    <location>
        <begin position="248"/>
        <end position="265"/>
    </location>
</feature>
<evidence type="ECO:0000256" key="11">
    <source>
        <dbReference type="SAM" id="Phobius"/>
    </source>
</evidence>
<dbReference type="Pfam" id="PF03600">
    <property type="entry name" value="CitMHS"/>
    <property type="match status" value="1"/>
</dbReference>
<gene>
    <name evidence="13" type="primary">nhaD</name>
    <name evidence="13" type="ORF">K4G66_16075</name>
</gene>
<keyword evidence="4 11" id="KW-0812">Transmembrane</keyword>
<feature type="transmembrane region" description="Helical" evidence="11">
    <location>
        <begin position="224"/>
        <end position="242"/>
    </location>
</feature>
<dbReference type="InterPro" id="IPR004680">
    <property type="entry name" value="Cit_transptr-like_dom"/>
</dbReference>
<dbReference type="PANTHER" id="PTHR43269:SF2">
    <property type="entry name" value="SODIUM_PROTON ANTIPORTER 1-RELATED"/>
    <property type="match status" value="1"/>
</dbReference>
<dbReference type="GO" id="GO:0016020">
    <property type="term" value="C:membrane"/>
    <property type="evidence" value="ECO:0007669"/>
    <property type="project" value="UniProtKB-SubCell"/>
</dbReference>